<feature type="compositionally biased region" description="Polar residues" evidence="1">
    <location>
        <begin position="21"/>
        <end position="30"/>
    </location>
</feature>
<sequence length="162" mass="17862">MSNNATREYSSRITAKHSSRATKANVTDSPTRLLPSTGGKCRDLSISTNAPTYAAADQPSVRVNSPVTIPVWRSTSTANMPRPRSIKPNSAQATIRLARRMISDPRARTAGAEREILLVFVIGESSHTSTLYASLSLFRFTKFCNCNQFFPGHQLVKQRYDG</sequence>
<reference evidence="2" key="1">
    <citation type="submission" date="2016-09" db="EMBL/GenBank/DDBJ databases">
        <authorList>
            <person name="Capua I."/>
            <person name="De Benedictis P."/>
            <person name="Joannis T."/>
            <person name="Lombin L.H."/>
            <person name="Cattoli G."/>
        </authorList>
    </citation>
    <scope>NUCLEOTIDE SEQUENCE</scope>
    <source>
        <strain evidence="2">B9</strain>
    </source>
</reference>
<feature type="region of interest" description="Disordered" evidence="1">
    <location>
        <begin position="1"/>
        <end position="42"/>
    </location>
</feature>
<proteinExistence type="predicted"/>
<protein>
    <submittedName>
        <fullName evidence="2">Uncharacterized protein</fullName>
    </submittedName>
</protein>
<organism evidence="2">
    <name type="scientific">Cupriavidus necator</name>
    <name type="common">Alcaligenes eutrophus</name>
    <name type="synonym">Ralstonia eutropha</name>
    <dbReference type="NCBI Taxonomy" id="106590"/>
    <lineage>
        <taxon>Bacteria</taxon>
        <taxon>Pseudomonadati</taxon>
        <taxon>Pseudomonadota</taxon>
        <taxon>Betaproteobacteria</taxon>
        <taxon>Burkholderiales</taxon>
        <taxon>Burkholderiaceae</taxon>
        <taxon>Cupriavidus</taxon>
    </lineage>
</organism>
<feature type="compositionally biased region" description="Polar residues" evidence="1">
    <location>
        <begin position="1"/>
        <end position="13"/>
    </location>
</feature>
<accession>A0A1K0JN02</accession>
<dbReference type="AlphaFoldDB" id="A0A1K0JN02"/>
<name>A0A1K0JN02_CUPNE</name>
<evidence type="ECO:0000256" key="1">
    <source>
        <dbReference type="SAM" id="MobiDB-lite"/>
    </source>
</evidence>
<dbReference type="EMBL" id="FMSH01000246">
    <property type="protein sequence ID" value="SCU76519.1"/>
    <property type="molecule type" value="Genomic_DNA"/>
</dbReference>
<gene>
    <name evidence="2" type="ORF">CNECB9_320037</name>
</gene>
<evidence type="ECO:0000313" key="2">
    <source>
        <dbReference type="EMBL" id="SCU76519.1"/>
    </source>
</evidence>